<evidence type="ECO:0000313" key="2">
    <source>
        <dbReference type="EMBL" id="AUQ97953.1"/>
    </source>
</evidence>
<dbReference type="EMBL" id="CP010725">
    <property type="protein sequence ID" value="AUQ97953.1"/>
    <property type="molecule type" value="Genomic_DNA"/>
</dbReference>
<gene>
    <name evidence="2" type="ORF">PhaeoP88_00556</name>
</gene>
<reference evidence="2 3" key="2">
    <citation type="journal article" date="2017" name="Genome Biol. Evol.">
        <title>Trajectories and Drivers of Genome Evolution in Surface-Associated Marine Phaeobacter.</title>
        <authorList>
            <person name="Freese H.M."/>
            <person name="Sikorski J."/>
            <person name="Bunk B."/>
            <person name="Scheuner C."/>
            <person name="Meier-Kolthoff J.P."/>
            <person name="Sproer C."/>
            <person name="Gram L."/>
            <person name="Overmann J."/>
        </authorList>
    </citation>
    <scope>NUCLEOTIDE SEQUENCE [LARGE SCALE GENOMIC DNA]</scope>
    <source>
        <strain evidence="2 3">P88</strain>
    </source>
</reference>
<protein>
    <submittedName>
        <fullName evidence="2">Uncharacterized protein</fullName>
    </submittedName>
</protein>
<organism evidence="2 3">
    <name type="scientific">Phaeobacter inhibens</name>
    <dbReference type="NCBI Taxonomy" id="221822"/>
    <lineage>
        <taxon>Bacteria</taxon>
        <taxon>Pseudomonadati</taxon>
        <taxon>Pseudomonadota</taxon>
        <taxon>Alphaproteobacteria</taxon>
        <taxon>Rhodobacterales</taxon>
        <taxon>Roseobacteraceae</taxon>
        <taxon>Phaeobacter</taxon>
    </lineage>
</organism>
<name>A0A2I7K5V7_9RHOB</name>
<keyword evidence="1" id="KW-0812">Transmembrane</keyword>
<sequence>MIGAVISVPVFATLGSTLVLFFGYVRKSLLNLRFFHLAPDKRLDLN</sequence>
<keyword evidence="1" id="KW-0472">Membrane</keyword>
<feature type="transmembrane region" description="Helical" evidence="1">
    <location>
        <begin position="6"/>
        <end position="25"/>
    </location>
</feature>
<accession>A0A2I7K5V7</accession>
<keyword evidence="1" id="KW-1133">Transmembrane helix</keyword>
<dbReference type="Proteomes" id="UP000236447">
    <property type="component" value="Chromosome"/>
</dbReference>
<dbReference type="AlphaFoldDB" id="A0A2I7K5V7"/>
<proteinExistence type="predicted"/>
<evidence type="ECO:0000313" key="3">
    <source>
        <dbReference type="Proteomes" id="UP000236447"/>
    </source>
</evidence>
<reference evidence="2 3" key="1">
    <citation type="journal article" date="2017" name="Front. Microbiol.">
        <title>Phaeobacter piscinae sp. nov., a species of the Roseobacter group and potential aquaculture probiont.</title>
        <authorList>
            <person name="Sonnenschein E.C."/>
            <person name="Phippen C.B.W."/>
            <person name="Nielsen K.F."/>
            <person name="Mateiu R.V."/>
            <person name="Melchiorsen J."/>
            <person name="Gram L."/>
            <person name="Overmann J."/>
            <person name="Freese H.M."/>
        </authorList>
    </citation>
    <scope>NUCLEOTIDE SEQUENCE [LARGE SCALE GENOMIC DNA]</scope>
    <source>
        <strain evidence="2 3">P88</strain>
    </source>
</reference>
<evidence type="ECO:0000256" key="1">
    <source>
        <dbReference type="SAM" id="Phobius"/>
    </source>
</evidence>